<feature type="transmembrane region" description="Helical" evidence="2">
    <location>
        <begin position="158"/>
        <end position="178"/>
    </location>
</feature>
<dbReference type="PANTHER" id="PTHR35179">
    <property type="entry name" value="PROTEIN CBG02620"/>
    <property type="match status" value="1"/>
</dbReference>
<feature type="region of interest" description="Disordered" evidence="1">
    <location>
        <begin position="299"/>
        <end position="432"/>
    </location>
</feature>
<keyword evidence="2" id="KW-0812">Transmembrane</keyword>
<sequence>MAVSDDHVLAALFAGFSIGFGWFTAWEAIQQTRRIRNPLRSTYIYMVWGELLSNIPIGVLGWLLLDGVLPPSLPVLFMVLFFWVFETQLQPQIIINRIGIIADSPRTVTWVKWCTVAFVGVINISVFVIWIPSHVQPPPSDQNFLEWMVEINKVYDRITKVLILILDAGLNGWFVHVVKQRLVKQHRLVKYQPLIRFTNQMMLIAVMMDVCLVVLLSLPNEMVYIQFHPCAYLVKLHIEMTMASLITRLARGQPANDFDDDSGGYGLSSEAQRHRNTYNNYLAGPQLSKTKDIELAAVGTSSKGDSKVQTSTTSETTAPAAGSLPRRPSRTVEMVPPPRYDESHSNKPSSVQLPQQQQQEHHQTMSQDRSYEGSGHQQYSSASRRSQRRPSLSNSVPGLGRTRFGYGDEEEAWLTRNAGQPAEGGEQQQQYQPKYEEDMVVQAVIPLPLAPGGRGSTSTPMGSRRPSVSR</sequence>
<dbReference type="EMBL" id="JAPCWZ010000003">
    <property type="protein sequence ID" value="KAK8875013.1"/>
    <property type="molecule type" value="Genomic_DNA"/>
</dbReference>
<organism evidence="3 4">
    <name type="scientific">Apiospora arundinis</name>
    <dbReference type="NCBI Taxonomy" id="335852"/>
    <lineage>
        <taxon>Eukaryota</taxon>
        <taxon>Fungi</taxon>
        <taxon>Dikarya</taxon>
        <taxon>Ascomycota</taxon>
        <taxon>Pezizomycotina</taxon>
        <taxon>Sordariomycetes</taxon>
        <taxon>Xylariomycetidae</taxon>
        <taxon>Amphisphaeriales</taxon>
        <taxon>Apiosporaceae</taxon>
        <taxon>Apiospora</taxon>
    </lineage>
</organism>
<feature type="compositionally biased region" description="Polar residues" evidence="1">
    <location>
        <begin position="456"/>
        <end position="470"/>
    </location>
</feature>
<proteinExistence type="predicted"/>
<feature type="compositionally biased region" description="Polar residues" evidence="1">
    <location>
        <begin position="299"/>
        <end position="309"/>
    </location>
</feature>
<accession>A0ABR2JBP9</accession>
<feature type="region of interest" description="Disordered" evidence="1">
    <location>
        <begin position="448"/>
        <end position="470"/>
    </location>
</feature>
<protein>
    <submittedName>
        <fullName evidence="3">CypX Cytochrome P450</fullName>
    </submittedName>
</protein>
<comment type="caution">
    <text evidence="3">The sequence shown here is derived from an EMBL/GenBank/DDBJ whole genome shotgun (WGS) entry which is preliminary data.</text>
</comment>
<keyword evidence="2" id="KW-1133">Transmembrane helix</keyword>
<evidence type="ECO:0000256" key="1">
    <source>
        <dbReference type="SAM" id="MobiDB-lite"/>
    </source>
</evidence>
<evidence type="ECO:0000313" key="4">
    <source>
        <dbReference type="Proteomes" id="UP001390339"/>
    </source>
</evidence>
<feature type="compositionally biased region" description="Low complexity" evidence="1">
    <location>
        <begin position="380"/>
        <end position="395"/>
    </location>
</feature>
<dbReference type="PANTHER" id="PTHR35179:SF1">
    <property type="entry name" value="INTEGRAL MEMBRANE PROTEIN"/>
    <property type="match status" value="1"/>
</dbReference>
<evidence type="ECO:0000256" key="2">
    <source>
        <dbReference type="SAM" id="Phobius"/>
    </source>
</evidence>
<feature type="compositionally biased region" description="Low complexity" evidence="1">
    <location>
        <begin position="418"/>
        <end position="432"/>
    </location>
</feature>
<name>A0ABR2JBP9_9PEZI</name>
<reference evidence="3 4" key="1">
    <citation type="journal article" date="2024" name="IMA Fungus">
        <title>Apiospora arundinis, a panoply of carbohydrate-active enzymes and secondary metabolites.</title>
        <authorList>
            <person name="Sorensen T."/>
            <person name="Petersen C."/>
            <person name="Muurmann A.T."/>
            <person name="Christiansen J.V."/>
            <person name="Brundto M.L."/>
            <person name="Overgaard C.K."/>
            <person name="Boysen A.T."/>
            <person name="Wollenberg R.D."/>
            <person name="Larsen T.O."/>
            <person name="Sorensen J.L."/>
            <person name="Nielsen K.L."/>
            <person name="Sondergaard T.E."/>
        </authorList>
    </citation>
    <scope>NUCLEOTIDE SEQUENCE [LARGE SCALE GENOMIC DNA]</scope>
    <source>
        <strain evidence="3 4">AAU 773</strain>
    </source>
</reference>
<feature type="transmembrane region" description="Helical" evidence="2">
    <location>
        <begin position="199"/>
        <end position="218"/>
    </location>
</feature>
<gene>
    <name evidence="3" type="ORF">PGQ11_005527</name>
</gene>
<feature type="transmembrane region" description="Helical" evidence="2">
    <location>
        <begin position="43"/>
        <end position="65"/>
    </location>
</feature>
<feature type="compositionally biased region" description="Low complexity" evidence="1">
    <location>
        <begin position="310"/>
        <end position="323"/>
    </location>
</feature>
<evidence type="ECO:0000313" key="3">
    <source>
        <dbReference type="EMBL" id="KAK8875013.1"/>
    </source>
</evidence>
<keyword evidence="2" id="KW-0472">Membrane</keyword>
<feature type="transmembrane region" description="Helical" evidence="2">
    <location>
        <begin position="71"/>
        <end position="89"/>
    </location>
</feature>
<keyword evidence="4" id="KW-1185">Reference proteome</keyword>
<feature type="transmembrane region" description="Helical" evidence="2">
    <location>
        <begin position="110"/>
        <end position="131"/>
    </location>
</feature>
<feature type="transmembrane region" description="Helical" evidence="2">
    <location>
        <begin position="6"/>
        <end position="23"/>
    </location>
</feature>
<dbReference type="Proteomes" id="UP001390339">
    <property type="component" value="Unassembled WGS sequence"/>
</dbReference>